<gene>
    <name evidence="1" type="ORF">CCMSSC00406_0002346</name>
</gene>
<protein>
    <submittedName>
        <fullName evidence="1">Uncharacterized protein</fullName>
    </submittedName>
</protein>
<proteinExistence type="predicted"/>
<accession>A0ACB7J556</accession>
<evidence type="ECO:0000313" key="1">
    <source>
        <dbReference type="EMBL" id="KAG9224503.1"/>
    </source>
</evidence>
<evidence type="ECO:0000313" key="2">
    <source>
        <dbReference type="Proteomes" id="UP000824881"/>
    </source>
</evidence>
<reference evidence="1 2" key="1">
    <citation type="journal article" date="2021" name="Appl. Environ. Microbiol.">
        <title>Genetic linkage and physical mapping for an oyster mushroom Pleurotus cornucopiae and QTL analysis for the trait cap color.</title>
        <authorList>
            <person name="Zhang Y."/>
            <person name="Gao W."/>
            <person name="Sonnenberg A."/>
            <person name="Chen Q."/>
            <person name="Zhang J."/>
            <person name="Huang C."/>
        </authorList>
    </citation>
    <scope>NUCLEOTIDE SEQUENCE [LARGE SCALE GENOMIC DNA]</scope>
    <source>
        <strain evidence="1">CCMSSC00406</strain>
    </source>
</reference>
<dbReference type="EMBL" id="WQMT02000003">
    <property type="protein sequence ID" value="KAG9224503.1"/>
    <property type="molecule type" value="Genomic_DNA"/>
</dbReference>
<name>A0ACB7J556_PLECO</name>
<dbReference type="Proteomes" id="UP000824881">
    <property type="component" value="Unassembled WGS sequence"/>
</dbReference>
<sequence length="533" mass="58746">MPPSTATQRALRVPEILHQIFEESSSGDQARIAQVCKTWCDVAVGLIWKRIPDVHVLLCILAPLTMKDDKVVFTRSLTRQDWVRFDAYAGRVRELHQHRLCARPLHPDLMLELLVTRPPSELLPRLRDLHLHTCTLDCASLFLHTSITSLNICLKGIFPLLGPLLSSLPMKTPGLEKLSLQEDGFYSPEADVEGFLADAIRGLPSLTSLCLPPFWLTSPIANAAASAPALRDLTASFTVAEEMTLAKSSEFKYLMSTSLPADGFPSLTNLTLPMTFSRATQVLLQGDHFNKLARFHITSPRVESPNAYGAMLAVLSACCPDLEYLSVSVIPIEPASYDPPTITFNDIKPVTRLTGLQYLHLHHPMPFQIKTEDVITIAQALPCITTLVLNPAPSLKGASKLGVGVLSPLLSFFPDINKLGLYLNTSDKHIPSPESDEEYQQVVMESGEFTRLAELNVGKTSISSPIQLAIYLSRVLPAHCSIEAYISSDDNHDEDDEDEETVGDDWAEIVRLIPAFQQVRAEGSRIPSGPSIE</sequence>
<keyword evidence="2" id="KW-1185">Reference proteome</keyword>
<comment type="caution">
    <text evidence="1">The sequence shown here is derived from an EMBL/GenBank/DDBJ whole genome shotgun (WGS) entry which is preliminary data.</text>
</comment>
<organism evidence="1 2">
    <name type="scientific">Pleurotus cornucopiae</name>
    <name type="common">Cornucopia mushroom</name>
    <dbReference type="NCBI Taxonomy" id="5321"/>
    <lineage>
        <taxon>Eukaryota</taxon>
        <taxon>Fungi</taxon>
        <taxon>Dikarya</taxon>
        <taxon>Basidiomycota</taxon>
        <taxon>Agaricomycotina</taxon>
        <taxon>Agaricomycetes</taxon>
        <taxon>Agaricomycetidae</taxon>
        <taxon>Agaricales</taxon>
        <taxon>Pleurotineae</taxon>
        <taxon>Pleurotaceae</taxon>
        <taxon>Pleurotus</taxon>
    </lineage>
</organism>